<dbReference type="PANTHER" id="PTHR43784">
    <property type="entry name" value="GDSL-LIKE LIPASE/ACYLHYDROLASE, PUTATIVE (AFU_ORTHOLOGUE AFUA_2G00820)-RELATED"/>
    <property type="match status" value="1"/>
</dbReference>
<dbReference type="KEGG" id="dni:HX89_03095"/>
<dbReference type="Pfam" id="PF13472">
    <property type="entry name" value="Lipase_GDSL_2"/>
    <property type="match status" value="1"/>
</dbReference>
<dbReference type="Proteomes" id="UP000027986">
    <property type="component" value="Chromosome"/>
</dbReference>
<keyword evidence="4" id="KW-1185">Reference proteome</keyword>
<proteinExistence type="predicted"/>
<evidence type="ECO:0000313" key="4">
    <source>
        <dbReference type="Proteomes" id="UP000027986"/>
    </source>
</evidence>
<dbReference type="eggNOG" id="COG2755">
    <property type="taxonomic scope" value="Bacteria"/>
</dbReference>
<accession>A0A075JEJ6</accession>
<dbReference type="HOGENOM" id="CLU_069365_1_0_11"/>
<evidence type="ECO:0000313" key="3">
    <source>
        <dbReference type="EMBL" id="AIF40110.1"/>
    </source>
</evidence>
<dbReference type="PANTHER" id="PTHR43784:SF2">
    <property type="entry name" value="GDSL-LIKE LIPASE_ACYLHYDROLASE, PUTATIVE (AFU_ORTHOLOGUE AFUA_2G00820)-RELATED"/>
    <property type="match status" value="1"/>
</dbReference>
<organism evidence="3 4">
    <name type="scientific">Dermacoccus nishinomiyaensis</name>
    <dbReference type="NCBI Taxonomy" id="1274"/>
    <lineage>
        <taxon>Bacteria</taxon>
        <taxon>Bacillati</taxon>
        <taxon>Actinomycetota</taxon>
        <taxon>Actinomycetes</taxon>
        <taxon>Micrococcales</taxon>
        <taxon>Dermacoccaceae</taxon>
        <taxon>Dermacoccus</taxon>
    </lineage>
</organism>
<protein>
    <submittedName>
        <fullName evidence="3">Lipase</fullName>
    </submittedName>
</protein>
<name>A0A075JEJ6_9MICO</name>
<evidence type="ECO:0000259" key="2">
    <source>
        <dbReference type="Pfam" id="PF13472"/>
    </source>
</evidence>
<dbReference type="InterPro" id="IPR036514">
    <property type="entry name" value="SGNH_hydro_sf"/>
</dbReference>
<dbReference type="AlphaFoldDB" id="A0A075JEJ6"/>
<feature type="domain" description="SGNH hydrolase-type esterase" evidence="2">
    <location>
        <begin position="30"/>
        <end position="203"/>
    </location>
</feature>
<reference evidence="3 4" key="1">
    <citation type="submission" date="2014-07" db="EMBL/GenBank/DDBJ databases">
        <title>Genome Sequencing of Dermacoccus nishinomiyaensis.</title>
        <authorList>
            <person name="Hong K.W."/>
            <person name="Chan K.G."/>
        </authorList>
    </citation>
    <scope>NUCLEOTIDE SEQUENCE [LARGE SCALE GENOMIC DNA]</scope>
    <source>
        <strain evidence="3 4">M25</strain>
    </source>
</reference>
<dbReference type="OrthoDB" id="3465773at2"/>
<dbReference type="EMBL" id="CP008889">
    <property type="protein sequence ID" value="AIF40110.1"/>
    <property type="molecule type" value="Genomic_DNA"/>
</dbReference>
<sequence>MPRITHGQPDADIGPRGRPTVSPMKGRYVAVGDSFTEGVGDANLMYPNGVRGWADRMARQMGRADATWEYANFAIRSKRLDEIVDEQFDAALALEPTLISFYAGGNDILAVRSDMPAIMERYEAALQRLVGSGAQVLLFTTFDVKISTALEPLRRRIVFYNDAVRELARQYGCLLVDHTQFREFDDPRMWAFDRIHMSRLGHKHLAAYVLAELGIPHTLKLPELPPFEAPHWRESIRTESRWLATEVIPLFRRRINGVREGDTLPPKWPEPIRPADGMKRLARARAGDAVEVRARAGERHAG</sequence>
<dbReference type="InterPro" id="IPR013830">
    <property type="entry name" value="SGNH_hydro"/>
</dbReference>
<evidence type="ECO:0000256" key="1">
    <source>
        <dbReference type="SAM" id="MobiDB-lite"/>
    </source>
</evidence>
<dbReference type="CDD" id="cd01832">
    <property type="entry name" value="SGNH_hydrolase_like_1"/>
    <property type="match status" value="1"/>
</dbReference>
<dbReference type="SUPFAM" id="SSF52266">
    <property type="entry name" value="SGNH hydrolase"/>
    <property type="match status" value="1"/>
</dbReference>
<feature type="region of interest" description="Disordered" evidence="1">
    <location>
        <begin position="1"/>
        <end position="22"/>
    </location>
</feature>
<gene>
    <name evidence="3" type="ORF">HX89_03095</name>
</gene>
<dbReference type="InterPro" id="IPR053140">
    <property type="entry name" value="GDSL_Rv0518-like"/>
</dbReference>
<dbReference type="Gene3D" id="3.40.50.1110">
    <property type="entry name" value="SGNH hydrolase"/>
    <property type="match status" value="1"/>
</dbReference>